<proteinExistence type="predicted"/>
<evidence type="ECO:0000313" key="2">
    <source>
        <dbReference type="EMBL" id="CAG8834630.1"/>
    </source>
</evidence>
<reference evidence="2 3" key="1">
    <citation type="submission" date="2021-06" db="EMBL/GenBank/DDBJ databases">
        <authorList>
            <person name="Kallberg Y."/>
            <person name="Tangrot J."/>
            <person name="Rosling A."/>
        </authorList>
    </citation>
    <scope>NUCLEOTIDE SEQUENCE [LARGE SCALE GENOMIC DNA]</scope>
    <source>
        <strain evidence="2 3">120-4 pot B 10/14</strain>
    </source>
</reference>
<dbReference type="EMBL" id="CAJVQB010049783">
    <property type="protein sequence ID" value="CAG8834630.1"/>
    <property type="molecule type" value="Genomic_DNA"/>
</dbReference>
<feature type="non-terminal residue" evidence="2">
    <location>
        <position position="241"/>
    </location>
</feature>
<dbReference type="SUPFAM" id="SSF56672">
    <property type="entry name" value="DNA/RNA polymerases"/>
    <property type="match status" value="1"/>
</dbReference>
<comment type="caution">
    <text evidence="2">The sequence shown here is derived from an EMBL/GenBank/DDBJ whole genome shotgun (WGS) entry which is preliminary data.</text>
</comment>
<dbReference type="InterPro" id="IPR043502">
    <property type="entry name" value="DNA/RNA_pol_sf"/>
</dbReference>
<evidence type="ECO:0000259" key="1">
    <source>
        <dbReference type="Pfam" id="PF17919"/>
    </source>
</evidence>
<organism evidence="2 3">
    <name type="scientific">Gigaspora margarita</name>
    <dbReference type="NCBI Taxonomy" id="4874"/>
    <lineage>
        <taxon>Eukaryota</taxon>
        <taxon>Fungi</taxon>
        <taxon>Fungi incertae sedis</taxon>
        <taxon>Mucoromycota</taxon>
        <taxon>Glomeromycotina</taxon>
        <taxon>Glomeromycetes</taxon>
        <taxon>Diversisporales</taxon>
        <taxon>Gigasporaceae</taxon>
        <taxon>Gigaspora</taxon>
    </lineage>
</organism>
<name>A0ABN7WKS5_GIGMA</name>
<dbReference type="Proteomes" id="UP000789901">
    <property type="component" value="Unassembled WGS sequence"/>
</dbReference>
<feature type="non-terminal residue" evidence="2">
    <location>
        <position position="1"/>
    </location>
</feature>
<dbReference type="InterPro" id="IPR041577">
    <property type="entry name" value="RT_RNaseH_2"/>
</dbReference>
<evidence type="ECO:0000313" key="3">
    <source>
        <dbReference type="Proteomes" id="UP000789901"/>
    </source>
</evidence>
<protein>
    <submittedName>
        <fullName evidence="2">1955_t:CDS:1</fullName>
    </submittedName>
</protein>
<keyword evidence="3" id="KW-1185">Reference proteome</keyword>
<feature type="domain" description="Reverse transcriptase/retrotransposon-derived protein RNase H-like" evidence="1">
    <location>
        <begin position="1"/>
        <end position="48"/>
    </location>
</feature>
<gene>
    <name evidence="2" type="ORF">GMARGA_LOCUS32156</name>
</gene>
<accession>A0ABN7WKS5</accession>
<dbReference type="Pfam" id="PF17919">
    <property type="entry name" value="RT_RNaseH_2"/>
    <property type="match status" value="1"/>
</dbReference>
<sequence length="241" mass="28272">KAFEELKKKLMITSILAYPDFTRPFILFTDASNLVLEAIRSQADNNNKEGRSLCKLFTYPAEKNYLIETYQIGDKVMLHKTLLSTLYSSKLEQSFTEPYYIHEVCGSGLYKLRTIKTVPNNKPLKTMESYLTDLWQTKISSHYSEPTSEGTWFKKLKSICTVINTDNHDQVDLLQYYYFLGECLEKTNENPELYQAREFYNLLGNKFIIANIMYRIAEKDFQLLLREAQKFCTEELSEFLN</sequence>